<evidence type="ECO:0000256" key="1">
    <source>
        <dbReference type="SAM" id="Phobius"/>
    </source>
</evidence>
<keyword evidence="3" id="KW-1185">Reference proteome</keyword>
<sequence length="56" mass="6596">MAHLRDWTEKLREDVNHEDSILIAAFGKMTDLLFKITILLGLPFLFYVFIKFHSLS</sequence>
<dbReference type="EMBL" id="AFEU01000003">
    <property type="protein sequence ID" value="EIJ78538.1"/>
    <property type="molecule type" value="Genomic_DNA"/>
</dbReference>
<comment type="caution">
    <text evidence="2">The sequence shown here is derived from an EMBL/GenBank/DDBJ whole genome shotgun (WGS) entry which is preliminary data.</text>
</comment>
<keyword evidence="1" id="KW-1133">Transmembrane helix</keyword>
<dbReference type="RefSeq" id="WP_004437073.1">
    <property type="nucleotide sequence ID" value="NZ_AFEU01000003.1"/>
</dbReference>
<evidence type="ECO:0000313" key="2">
    <source>
        <dbReference type="EMBL" id="EIJ78538.1"/>
    </source>
</evidence>
<reference evidence="2 3" key="1">
    <citation type="journal article" date="2012" name="Appl. Environ. Microbiol.">
        <title>Genome Sequence of Thermotolerant Bacillus methanolicus: Features and Regulation Related to Methylotrophy and Production of L-Lysine and L-Glutamate from Methanol.</title>
        <authorList>
            <person name="Heggeset T.M."/>
            <person name="Krog A."/>
            <person name="Balzer S."/>
            <person name="Wentzel A."/>
            <person name="Ellingsen T.E."/>
            <person name="Brautaset T."/>
        </authorList>
    </citation>
    <scope>NUCLEOTIDE SEQUENCE [LARGE SCALE GENOMIC DNA]</scope>
    <source>
        <strain evidence="2 3">PB1</strain>
    </source>
</reference>
<evidence type="ECO:0000313" key="3">
    <source>
        <dbReference type="Proteomes" id="UP000010523"/>
    </source>
</evidence>
<dbReference type="PATRIC" id="fig|997296.3.peg.2810"/>
<organism evidence="2 3">
    <name type="scientific">Bacillus methanolicus PB1</name>
    <dbReference type="NCBI Taxonomy" id="997296"/>
    <lineage>
        <taxon>Bacteria</taxon>
        <taxon>Bacillati</taxon>
        <taxon>Bacillota</taxon>
        <taxon>Bacilli</taxon>
        <taxon>Bacillales</taxon>
        <taxon>Bacillaceae</taxon>
        <taxon>Bacillus</taxon>
    </lineage>
</organism>
<feature type="transmembrane region" description="Helical" evidence="1">
    <location>
        <begin position="32"/>
        <end position="50"/>
    </location>
</feature>
<accession>I3DWB7</accession>
<dbReference type="Proteomes" id="UP000010523">
    <property type="component" value="Unassembled WGS sequence"/>
</dbReference>
<keyword evidence="1" id="KW-0812">Transmembrane</keyword>
<keyword evidence="1" id="KW-0472">Membrane</keyword>
<gene>
    <name evidence="2" type="ORF">PB1_13309</name>
</gene>
<name>I3DWB7_BACMT</name>
<protein>
    <submittedName>
        <fullName evidence="2">Uncharacterized protein</fullName>
    </submittedName>
</protein>
<proteinExistence type="predicted"/>
<dbReference type="AlphaFoldDB" id="I3DWB7"/>